<evidence type="ECO:0000313" key="3">
    <source>
        <dbReference type="Proteomes" id="UP000267251"/>
    </source>
</evidence>
<dbReference type="OrthoDB" id="10353759at2759"/>
<dbReference type="Proteomes" id="UP000267251">
    <property type="component" value="Unassembled WGS sequence"/>
</dbReference>
<dbReference type="AlphaFoldDB" id="A0A4P9Y2T3"/>
<reference evidence="3" key="1">
    <citation type="journal article" date="2018" name="Nat. Microbiol.">
        <title>Leveraging single-cell genomics to expand the fungal tree of life.</title>
        <authorList>
            <person name="Ahrendt S.R."/>
            <person name="Quandt C.A."/>
            <person name="Ciobanu D."/>
            <person name="Clum A."/>
            <person name="Salamov A."/>
            <person name="Andreopoulos B."/>
            <person name="Cheng J.F."/>
            <person name="Woyke T."/>
            <person name="Pelin A."/>
            <person name="Henrissat B."/>
            <person name="Reynolds N.K."/>
            <person name="Benny G.L."/>
            <person name="Smith M.E."/>
            <person name="James T.Y."/>
            <person name="Grigoriev I.V."/>
        </authorList>
    </citation>
    <scope>NUCLEOTIDE SEQUENCE [LARGE SCALE GENOMIC DNA]</scope>
</reference>
<protein>
    <submittedName>
        <fullName evidence="2">Uncharacterized protein</fullName>
    </submittedName>
</protein>
<gene>
    <name evidence="2" type="ORF">BJ684DRAFT_16464</name>
</gene>
<name>A0A4P9Y2T3_9FUNG</name>
<dbReference type="EMBL" id="KZ988108">
    <property type="protein sequence ID" value="RKP13103.1"/>
    <property type="molecule type" value="Genomic_DNA"/>
</dbReference>
<proteinExistence type="predicted"/>
<evidence type="ECO:0000256" key="1">
    <source>
        <dbReference type="SAM" id="MobiDB-lite"/>
    </source>
</evidence>
<keyword evidence="3" id="KW-1185">Reference proteome</keyword>
<sequence length="257" mass="28769">MTMQDMAKQTKDIREATPQGFLKRMGSPFLPLLLSLLLAALYIPTLTHALEYSESTVSIETAGGSDIRNEVFTDRSTTPPTGVTDPPPDNPNGEQQRCYGDNITGCLNMYFSYRNPTTHSLHSDCEPTMKEGKYHYMCTPRDGSIALPFNEVARTYFDLVSSFTLLVTSYYKNVVDNSTYAKEGLLYYASYYLIQAGPGCPQGDPTAQCIYAFIVNNITDPLQNGTSWADVETKSREYSDPVMEFLIRNPSYAEELK</sequence>
<evidence type="ECO:0000313" key="2">
    <source>
        <dbReference type="EMBL" id="RKP13103.1"/>
    </source>
</evidence>
<feature type="region of interest" description="Disordered" evidence="1">
    <location>
        <begin position="63"/>
        <end position="95"/>
    </location>
</feature>
<organism evidence="2 3">
    <name type="scientific">Piptocephalis cylindrospora</name>
    <dbReference type="NCBI Taxonomy" id="1907219"/>
    <lineage>
        <taxon>Eukaryota</taxon>
        <taxon>Fungi</taxon>
        <taxon>Fungi incertae sedis</taxon>
        <taxon>Zoopagomycota</taxon>
        <taxon>Zoopagomycotina</taxon>
        <taxon>Zoopagomycetes</taxon>
        <taxon>Zoopagales</taxon>
        <taxon>Piptocephalidaceae</taxon>
        <taxon>Piptocephalis</taxon>
    </lineage>
</organism>
<accession>A0A4P9Y2T3</accession>